<feature type="region of interest" description="Disordered" evidence="2">
    <location>
        <begin position="478"/>
        <end position="519"/>
    </location>
</feature>
<evidence type="ECO:0000259" key="3">
    <source>
        <dbReference type="PROSITE" id="PS51444"/>
    </source>
</evidence>
<dbReference type="InterPro" id="IPR042201">
    <property type="entry name" value="FH2_Formin_sf"/>
</dbReference>
<dbReference type="Proteomes" id="UP000000304">
    <property type="component" value="Chromosome 2L"/>
</dbReference>
<dbReference type="Pfam" id="PF02181">
    <property type="entry name" value="FH2"/>
    <property type="match status" value="1"/>
</dbReference>
<dbReference type="GO" id="GO:0045010">
    <property type="term" value="P:actin nucleation"/>
    <property type="evidence" value="ECO:0007669"/>
    <property type="project" value="InterPro"/>
</dbReference>
<dbReference type="AlphaFoldDB" id="B4QA38"/>
<feature type="domain" description="FH2" evidence="3">
    <location>
        <begin position="457"/>
        <end position="904"/>
    </location>
</feature>
<dbReference type="GO" id="GO:0051015">
    <property type="term" value="F:actin filament binding"/>
    <property type="evidence" value="ECO:0007669"/>
    <property type="project" value="TreeGrafter"/>
</dbReference>
<dbReference type="PROSITE" id="PS51444">
    <property type="entry name" value="FH2"/>
    <property type="match status" value="1"/>
</dbReference>
<evidence type="ECO:0000256" key="2">
    <source>
        <dbReference type="SAM" id="MobiDB-lite"/>
    </source>
</evidence>
<dbReference type="InterPro" id="IPR015425">
    <property type="entry name" value="FH2_Formin"/>
</dbReference>
<comment type="similarity">
    <text evidence="1">Belongs to the formin homology family. Cappuccino subfamily.</text>
</comment>
<dbReference type="GO" id="GO:0005884">
    <property type="term" value="C:actin filament"/>
    <property type="evidence" value="ECO:0007669"/>
    <property type="project" value="InterPro"/>
</dbReference>
<evidence type="ECO:0000256" key="1">
    <source>
        <dbReference type="ARBA" id="ARBA00005271"/>
    </source>
</evidence>
<dbReference type="GO" id="GO:0005737">
    <property type="term" value="C:cytoplasm"/>
    <property type="evidence" value="ECO:0007669"/>
    <property type="project" value="UniProtKB-ARBA"/>
</dbReference>
<accession>B4QA38</accession>
<dbReference type="GO" id="GO:0008017">
    <property type="term" value="F:microtubule binding"/>
    <property type="evidence" value="ECO:0007669"/>
    <property type="project" value="InterPro"/>
</dbReference>
<name>B4QA38_DROSI</name>
<reference evidence="4 5" key="1">
    <citation type="journal article" date="2007" name="Nature">
        <title>Evolution of genes and genomes on the Drosophila phylogeny.</title>
        <authorList>
            <consortium name="Drosophila 12 Genomes Consortium"/>
            <person name="Clark A.G."/>
            <person name="Eisen M.B."/>
            <person name="Smith D.R."/>
            <person name="Bergman C.M."/>
            <person name="Oliver B."/>
            <person name="Markow T.A."/>
            <person name="Kaufman T.C."/>
            <person name="Kellis M."/>
            <person name="Gelbart W."/>
            <person name="Iyer V.N."/>
            <person name="Pollard D.A."/>
            <person name="Sackton T.B."/>
            <person name="Larracuente A.M."/>
            <person name="Singh N.D."/>
            <person name="Abad J.P."/>
            <person name="Abt D.N."/>
            <person name="Adryan B."/>
            <person name="Aguade M."/>
            <person name="Akashi H."/>
            <person name="Anderson W.W."/>
            <person name="Aquadro C.F."/>
            <person name="Ardell D.H."/>
            <person name="Arguello R."/>
            <person name="Artieri C.G."/>
            <person name="Barbash D.A."/>
            <person name="Barker D."/>
            <person name="Barsanti P."/>
            <person name="Batterham P."/>
            <person name="Batzoglou S."/>
            <person name="Begun D."/>
            <person name="Bhutkar A."/>
            <person name="Blanco E."/>
            <person name="Bosak S.A."/>
            <person name="Bradley R.K."/>
            <person name="Brand A.D."/>
            <person name="Brent M.R."/>
            <person name="Brooks A.N."/>
            <person name="Brown R.H."/>
            <person name="Butlin R.K."/>
            <person name="Caggese C."/>
            <person name="Calvi B.R."/>
            <person name="Bernardo de Carvalho A."/>
            <person name="Caspi A."/>
            <person name="Castrezana S."/>
            <person name="Celniker S.E."/>
            <person name="Chang J.L."/>
            <person name="Chapple C."/>
            <person name="Chatterji S."/>
            <person name="Chinwalla A."/>
            <person name="Civetta A."/>
            <person name="Clifton S.W."/>
            <person name="Comeron J.M."/>
            <person name="Costello J.C."/>
            <person name="Coyne J.A."/>
            <person name="Daub J."/>
            <person name="David R.G."/>
            <person name="Delcher A.L."/>
            <person name="Delehaunty K."/>
            <person name="Do C.B."/>
            <person name="Ebling H."/>
            <person name="Edwards K."/>
            <person name="Eickbush T."/>
            <person name="Evans J.D."/>
            <person name="Filipski A."/>
            <person name="Findeiss S."/>
            <person name="Freyhult E."/>
            <person name="Fulton L."/>
            <person name="Fulton R."/>
            <person name="Garcia A.C."/>
            <person name="Gardiner A."/>
            <person name="Garfield D.A."/>
            <person name="Garvin B.E."/>
            <person name="Gibson G."/>
            <person name="Gilbert D."/>
            <person name="Gnerre S."/>
            <person name="Godfrey J."/>
            <person name="Good R."/>
            <person name="Gotea V."/>
            <person name="Gravely B."/>
            <person name="Greenberg A.J."/>
            <person name="Griffiths-Jones S."/>
            <person name="Gross S."/>
            <person name="Guigo R."/>
            <person name="Gustafson E.A."/>
            <person name="Haerty W."/>
            <person name="Hahn M.W."/>
            <person name="Halligan D.L."/>
            <person name="Halpern A.L."/>
            <person name="Halter G.M."/>
            <person name="Han M.V."/>
            <person name="Heger A."/>
            <person name="Hillier L."/>
            <person name="Hinrichs A.S."/>
            <person name="Holmes I."/>
            <person name="Hoskins R.A."/>
            <person name="Hubisz M.J."/>
            <person name="Hultmark D."/>
            <person name="Huntley M.A."/>
            <person name="Jaffe D.B."/>
            <person name="Jagadeeshan S."/>
            <person name="Jeck W.R."/>
            <person name="Johnson J."/>
            <person name="Jones C.D."/>
            <person name="Jordan W.C."/>
            <person name="Karpen G.H."/>
            <person name="Kataoka E."/>
            <person name="Keightley P.D."/>
            <person name="Kheradpour P."/>
            <person name="Kirkness E.F."/>
            <person name="Koerich L.B."/>
            <person name="Kristiansen K."/>
            <person name="Kudrna D."/>
            <person name="Kulathinal R.J."/>
            <person name="Kumar S."/>
            <person name="Kwok R."/>
            <person name="Lander E."/>
            <person name="Langley C.H."/>
            <person name="Lapoint R."/>
            <person name="Lazzaro B.P."/>
            <person name="Lee S.J."/>
            <person name="Levesque L."/>
            <person name="Li R."/>
            <person name="Lin C.F."/>
            <person name="Lin M.F."/>
            <person name="Lindblad-Toh K."/>
            <person name="Llopart A."/>
            <person name="Long M."/>
            <person name="Low L."/>
            <person name="Lozovsky E."/>
            <person name="Lu J."/>
            <person name="Luo M."/>
            <person name="Machado C.A."/>
            <person name="Makalowski W."/>
            <person name="Marzo M."/>
            <person name="Matsuda M."/>
            <person name="Matzkin L."/>
            <person name="McAllister B."/>
            <person name="McBride C.S."/>
            <person name="McKernan B."/>
            <person name="McKernan K."/>
            <person name="Mendez-Lago M."/>
            <person name="Minx P."/>
            <person name="Mollenhauer M.U."/>
            <person name="Montooth K."/>
            <person name="Mount S.M."/>
            <person name="Mu X."/>
            <person name="Myers E."/>
            <person name="Negre B."/>
            <person name="Newfeld S."/>
            <person name="Nielsen R."/>
            <person name="Noor M.A."/>
            <person name="O'Grady P."/>
            <person name="Pachter L."/>
            <person name="Papaceit M."/>
            <person name="Parisi M.J."/>
            <person name="Parisi M."/>
            <person name="Parts L."/>
            <person name="Pedersen J.S."/>
            <person name="Pesole G."/>
            <person name="Phillippy A.M."/>
            <person name="Ponting C.P."/>
            <person name="Pop M."/>
            <person name="Porcelli D."/>
            <person name="Powell J.R."/>
            <person name="Prohaska S."/>
            <person name="Pruitt K."/>
            <person name="Puig M."/>
            <person name="Quesneville H."/>
            <person name="Ram K.R."/>
            <person name="Rand D."/>
            <person name="Rasmussen M.D."/>
            <person name="Reed L.K."/>
            <person name="Reenan R."/>
            <person name="Reily A."/>
            <person name="Remington K.A."/>
            <person name="Rieger T.T."/>
            <person name="Ritchie M.G."/>
            <person name="Robin C."/>
            <person name="Rogers Y.H."/>
            <person name="Rohde C."/>
            <person name="Rozas J."/>
            <person name="Rubenfield M.J."/>
            <person name="Ruiz A."/>
            <person name="Russo S."/>
            <person name="Salzberg S.L."/>
            <person name="Sanchez-Gracia A."/>
            <person name="Saranga D.J."/>
            <person name="Sato H."/>
            <person name="Schaeffer S.W."/>
            <person name="Schatz M.C."/>
            <person name="Schlenke T."/>
            <person name="Schwartz R."/>
            <person name="Segarra C."/>
            <person name="Singh R.S."/>
            <person name="Sirot L."/>
            <person name="Sirota M."/>
            <person name="Sisneros N.B."/>
            <person name="Smith C.D."/>
            <person name="Smith T.F."/>
            <person name="Spieth J."/>
            <person name="Stage D.E."/>
            <person name="Stark A."/>
            <person name="Stephan W."/>
            <person name="Strausberg R.L."/>
            <person name="Strempel S."/>
            <person name="Sturgill D."/>
            <person name="Sutton G."/>
            <person name="Sutton G.G."/>
            <person name="Tao W."/>
            <person name="Teichmann S."/>
            <person name="Tobari Y.N."/>
            <person name="Tomimura Y."/>
            <person name="Tsolas J.M."/>
            <person name="Valente V.L."/>
            <person name="Venter E."/>
            <person name="Venter J.C."/>
            <person name="Vicario S."/>
            <person name="Vieira F.G."/>
            <person name="Vilella A.J."/>
            <person name="Villasante A."/>
            <person name="Walenz B."/>
            <person name="Wang J."/>
            <person name="Wasserman M."/>
            <person name="Watts T."/>
            <person name="Wilson D."/>
            <person name="Wilson R.K."/>
            <person name="Wing R.A."/>
            <person name="Wolfner M.F."/>
            <person name="Wong A."/>
            <person name="Wong G.K."/>
            <person name="Wu C.I."/>
            <person name="Wu G."/>
            <person name="Yamamoto D."/>
            <person name="Yang H.P."/>
            <person name="Yang S.P."/>
            <person name="Yorke J.A."/>
            <person name="Yoshida K."/>
            <person name="Zdobnov E."/>
            <person name="Zhang P."/>
            <person name="Zhang Y."/>
            <person name="Zimin A.V."/>
            <person name="Baldwin J."/>
            <person name="Abdouelleil A."/>
            <person name="Abdulkadir J."/>
            <person name="Abebe A."/>
            <person name="Abera B."/>
            <person name="Abreu J."/>
            <person name="Acer S.C."/>
            <person name="Aftuck L."/>
            <person name="Alexander A."/>
            <person name="An P."/>
            <person name="Anderson E."/>
            <person name="Anderson S."/>
            <person name="Arachi H."/>
            <person name="Azer M."/>
            <person name="Bachantsang P."/>
            <person name="Barry A."/>
            <person name="Bayul T."/>
            <person name="Berlin A."/>
            <person name="Bessette D."/>
            <person name="Bloom T."/>
            <person name="Blye J."/>
            <person name="Boguslavskiy L."/>
            <person name="Bonnet C."/>
            <person name="Boukhgalter B."/>
            <person name="Bourzgui I."/>
            <person name="Brown A."/>
            <person name="Cahill P."/>
            <person name="Channer S."/>
            <person name="Cheshatsang Y."/>
            <person name="Chuda L."/>
            <person name="Citroen M."/>
            <person name="Collymore A."/>
            <person name="Cooke P."/>
            <person name="Costello M."/>
            <person name="D'Aco K."/>
            <person name="Daza R."/>
            <person name="De Haan G."/>
            <person name="DeGray S."/>
            <person name="DeMaso C."/>
            <person name="Dhargay N."/>
            <person name="Dooley K."/>
            <person name="Dooley E."/>
            <person name="Doricent M."/>
            <person name="Dorje P."/>
            <person name="Dorjee K."/>
            <person name="Dupes A."/>
            <person name="Elong R."/>
            <person name="Falk J."/>
            <person name="Farina A."/>
            <person name="Faro S."/>
            <person name="Ferguson D."/>
            <person name="Fisher S."/>
            <person name="Foley C.D."/>
            <person name="Franke A."/>
            <person name="Friedrich D."/>
            <person name="Gadbois L."/>
            <person name="Gearin G."/>
            <person name="Gearin C.R."/>
            <person name="Giannoukos G."/>
            <person name="Goode T."/>
            <person name="Graham J."/>
            <person name="Grandbois E."/>
            <person name="Grewal S."/>
            <person name="Gyaltsen K."/>
            <person name="Hafez N."/>
            <person name="Hagos B."/>
            <person name="Hall J."/>
            <person name="Henson C."/>
            <person name="Hollinger A."/>
            <person name="Honan T."/>
            <person name="Huard M.D."/>
            <person name="Hughes L."/>
            <person name="Hurhula B."/>
            <person name="Husby M.E."/>
            <person name="Kamat A."/>
            <person name="Kanga B."/>
            <person name="Kashin S."/>
            <person name="Khazanovich D."/>
            <person name="Kisner P."/>
            <person name="Lance K."/>
            <person name="Lara M."/>
            <person name="Lee W."/>
            <person name="Lennon N."/>
            <person name="Letendre F."/>
            <person name="LeVine R."/>
            <person name="Lipovsky A."/>
            <person name="Liu X."/>
            <person name="Liu J."/>
            <person name="Liu S."/>
            <person name="Lokyitsang T."/>
            <person name="Lokyitsang Y."/>
            <person name="Lubonja R."/>
            <person name="Lui A."/>
            <person name="MacDonald P."/>
            <person name="Magnisalis V."/>
            <person name="Maru K."/>
            <person name="Matthews C."/>
            <person name="McCusker W."/>
            <person name="McDonough S."/>
            <person name="Mehta T."/>
            <person name="Meldrim J."/>
            <person name="Meneus L."/>
            <person name="Mihai O."/>
            <person name="Mihalev A."/>
            <person name="Mihova T."/>
            <person name="Mittelman R."/>
            <person name="Mlenga V."/>
            <person name="Montmayeur A."/>
            <person name="Mulrain L."/>
            <person name="Navidi A."/>
            <person name="Naylor J."/>
            <person name="Negash T."/>
            <person name="Nguyen T."/>
            <person name="Nguyen N."/>
            <person name="Nicol R."/>
            <person name="Norbu C."/>
            <person name="Norbu N."/>
            <person name="Novod N."/>
            <person name="O'Neill B."/>
            <person name="Osman S."/>
            <person name="Markiewicz E."/>
            <person name="Oyono O.L."/>
            <person name="Patti C."/>
            <person name="Phunkhang P."/>
            <person name="Pierre F."/>
            <person name="Priest M."/>
            <person name="Raghuraman S."/>
            <person name="Rege F."/>
            <person name="Reyes R."/>
            <person name="Rise C."/>
            <person name="Rogov P."/>
            <person name="Ross K."/>
            <person name="Ryan E."/>
            <person name="Settipalli S."/>
            <person name="Shea T."/>
            <person name="Sherpa N."/>
            <person name="Shi L."/>
            <person name="Shih D."/>
            <person name="Sparrow T."/>
            <person name="Spaulding J."/>
            <person name="Stalker J."/>
            <person name="Stange-Thomann N."/>
            <person name="Stavropoulos S."/>
            <person name="Stone C."/>
            <person name="Strader C."/>
            <person name="Tesfaye S."/>
            <person name="Thomson T."/>
            <person name="Thoulutsang Y."/>
            <person name="Thoulutsang D."/>
            <person name="Topham K."/>
            <person name="Topping I."/>
            <person name="Tsamla T."/>
            <person name="Vassiliev H."/>
            <person name="Vo A."/>
            <person name="Wangchuk T."/>
            <person name="Wangdi T."/>
            <person name="Weiand M."/>
            <person name="Wilkinson J."/>
            <person name="Wilson A."/>
            <person name="Yadav S."/>
            <person name="Young G."/>
            <person name="Yu Q."/>
            <person name="Zembek L."/>
            <person name="Zhong D."/>
            <person name="Zimmer A."/>
            <person name="Zwirko Z."/>
            <person name="Jaffe D.B."/>
            <person name="Alvarez P."/>
            <person name="Brockman W."/>
            <person name="Butler J."/>
            <person name="Chin C."/>
            <person name="Gnerre S."/>
            <person name="Grabherr M."/>
            <person name="Kleber M."/>
            <person name="Mauceli E."/>
            <person name="MacCallum I."/>
        </authorList>
    </citation>
    <scope>NUCLEOTIDE SEQUENCE [LARGE SCALE GENOMIC DNA]</scope>
    <source>
        <strain evidence="5">white501</strain>
    </source>
</reference>
<organism evidence="4 5">
    <name type="scientific">Drosophila simulans</name>
    <name type="common">Fruit fly</name>
    <dbReference type="NCBI Taxonomy" id="7240"/>
    <lineage>
        <taxon>Eukaryota</taxon>
        <taxon>Metazoa</taxon>
        <taxon>Ecdysozoa</taxon>
        <taxon>Arthropoda</taxon>
        <taxon>Hexapoda</taxon>
        <taxon>Insecta</taxon>
        <taxon>Pterygota</taxon>
        <taxon>Neoptera</taxon>
        <taxon>Endopterygota</taxon>
        <taxon>Diptera</taxon>
        <taxon>Brachycera</taxon>
        <taxon>Muscomorpha</taxon>
        <taxon>Ephydroidea</taxon>
        <taxon>Drosophilidae</taxon>
        <taxon>Drosophila</taxon>
        <taxon>Sophophora</taxon>
    </lineage>
</organism>
<feature type="compositionally biased region" description="Polar residues" evidence="2">
    <location>
        <begin position="492"/>
        <end position="501"/>
    </location>
</feature>
<dbReference type="Gene3D" id="1.20.58.2220">
    <property type="entry name" value="Formin, FH2 domain"/>
    <property type="match status" value="1"/>
</dbReference>
<dbReference type="PANTHER" id="PTHR45920:SF7">
    <property type="entry name" value="FORMIN-G"/>
    <property type="match status" value="1"/>
</dbReference>
<dbReference type="OMA" id="IMYPMEE"/>
<dbReference type="InterPro" id="IPR001265">
    <property type="entry name" value="Formin_Cappuccino_subfam"/>
</dbReference>
<dbReference type="SUPFAM" id="SSF101447">
    <property type="entry name" value="Formin homology 2 domain (FH2 domain)"/>
    <property type="match status" value="1"/>
</dbReference>
<sequence>MIMYPMEELNPAMMVIAITLLALLQWGIRATIKPKIAGPQKNAIKNEVNNKRRKGLSAMQHDRINMGNSQNRAANADEKSPPGGASLVRMGIAGGGGAGGVGVALAERRSSRVRVLSRLMGQKRIREAFLHSPKMGSSLEVNLEGAGNGSSDWIAAETEVEHGQLDCSAEPADFPPAKPPRLRRQLQTAVESEDRCSLSLCQLCQLQLQYDNKRDEEESQRILAREKERVQNTPPPLTKQPRKRRIAPQPPPIPPPKPRKIRTEKTTNDDHCAFIEQLFSETTEANPSATVVAGVTGPAGPLGATTSSPSLETQSTVIISFKSSQTPVQSQTNSAASENVEDDTAPLPLPPPLPGFGTPTTPLLSSNVLKKVASFTVEKSSAGNNSSNPPNLCPTSDETTLLATPCSSSLTLASLPPEIAVGGAAGGVAGGAGSRRGSSYVPEKLSFAAYEKFEAMRKSAVNPPKPMRPLYWTRIVTSAPPAPRPPSVANSTDSTENSGSSPDEPPAANGADAPPTAPPATKEIWTEIEETPLDNIDEFTELFSRQAIAPVSKPKELKVKRAKSIKVLDPERSRNVGIIWRSLHVPSSEIEHAIYHIDTSVVSLEALQHMSNIQATEDELQRIKEAAGGDIPLDHPEQFLLDISLISMASERISCIVFQAEFEESVTLLVRKLETVSQLSQQLIESEDLKLVFSIILTLGNYMNGGNRQRGQADGFNLDILGKLKDVKSKESHTTLLHFIVRTYIAQRRKEGVHPLEIRLPIPEPADVERAAQMDFEEVQQQIFDLNKKFLGCKRTTAKVLAASRPEIMEPFKSKMEEFVEGADKSMAKLHQSLDECRDLFLETMRFYHFSPKACTLTLAQCTPDQFFEYWTNFTNDFKDIWKKEITSLLNELMKKSKQAQIESRRNVSTKVEKSGRISLKERMLMRRSKN</sequence>
<dbReference type="PhylomeDB" id="B4QA38"/>
<feature type="compositionally biased region" description="Polar residues" evidence="2">
    <location>
        <begin position="322"/>
        <end position="337"/>
    </location>
</feature>
<dbReference type="PANTHER" id="PTHR45920">
    <property type="entry name" value="FORMIN HOMOLOGY 2 DOMAIN CONTAINING, ISOFORM I"/>
    <property type="match status" value="1"/>
</dbReference>
<dbReference type="OrthoDB" id="427644at2759"/>
<dbReference type="SMART" id="SM00498">
    <property type="entry name" value="FH2"/>
    <property type="match status" value="1"/>
</dbReference>
<feature type="region of interest" description="Disordered" evidence="2">
    <location>
        <begin position="224"/>
        <end position="263"/>
    </location>
</feature>
<protein>
    <submittedName>
        <fullName evidence="4">GD22724</fullName>
    </submittedName>
</protein>
<evidence type="ECO:0000313" key="5">
    <source>
        <dbReference type="Proteomes" id="UP000000304"/>
    </source>
</evidence>
<feature type="region of interest" description="Disordered" evidence="2">
    <location>
        <begin position="322"/>
        <end position="360"/>
    </location>
</feature>
<keyword evidence="5" id="KW-1185">Reference proteome</keyword>
<evidence type="ECO:0000313" key="4">
    <source>
        <dbReference type="EMBL" id="EDX03676.1"/>
    </source>
</evidence>
<dbReference type="EMBL" id="CM000361">
    <property type="protein sequence ID" value="EDX03676.1"/>
    <property type="molecule type" value="Genomic_DNA"/>
</dbReference>
<gene>
    <name evidence="4" type="primary">Dsim\GD22724</name>
    <name evidence="4" type="ORF">Dsim_GD22724</name>
</gene>
<proteinExistence type="inferred from homology"/>
<dbReference type="PRINTS" id="PR00828">
    <property type="entry name" value="FORMIN"/>
</dbReference>
<dbReference type="GO" id="GO:0030866">
    <property type="term" value="P:cortical actin cytoskeleton organization"/>
    <property type="evidence" value="ECO:0007669"/>
    <property type="project" value="TreeGrafter"/>
</dbReference>
<dbReference type="HOGENOM" id="CLU_006372_0_0_1"/>
<dbReference type="STRING" id="7240.B4QA38"/>